<dbReference type="KEGG" id="more:E1B28_013023"/>
<proteinExistence type="predicted"/>
<evidence type="ECO:0000313" key="2">
    <source>
        <dbReference type="EMBL" id="KAG7087044.1"/>
    </source>
</evidence>
<dbReference type="EMBL" id="CM032189">
    <property type="protein sequence ID" value="KAG7087044.1"/>
    <property type="molecule type" value="Genomic_DNA"/>
</dbReference>
<reference evidence="2" key="1">
    <citation type="journal article" date="2021" name="Genome Biol. Evol.">
        <title>The assembled and annotated genome of the fairy-ring fungus Marasmius oreades.</title>
        <authorList>
            <person name="Hiltunen M."/>
            <person name="Ament-Velasquez S.L."/>
            <person name="Johannesson H."/>
        </authorList>
    </citation>
    <scope>NUCLEOTIDE SEQUENCE</scope>
    <source>
        <strain evidence="2">03SP1</strain>
    </source>
</reference>
<comment type="caution">
    <text evidence="2">The sequence shown here is derived from an EMBL/GenBank/DDBJ whole genome shotgun (WGS) entry which is preliminary data.</text>
</comment>
<dbReference type="InterPro" id="IPR001810">
    <property type="entry name" value="F-box_dom"/>
</dbReference>
<sequence length="250" mass="28224">MSCQQGVYPNCTLPPELLDNITEYLDYDKDTLFSLALVSKSWSPLAQSRLFDRIRIRPSLQHEICGRVLACNATACHIRHVAFIFTEDLKGDGLEEVVERMKNSSVLKSLTISFYRPNFNPHRRFFDSLSTSGSFSGIVELHVAFKGDILQDMIRFVCSFPQLKTLGGNFCPATLSKDPQTDSGSIVACVLPVSLEALHLNAPYQLKALDYLEKWLALHHSRGVSEFSVYMNRIRKFQPYATPFCSGNFT</sequence>
<dbReference type="AlphaFoldDB" id="A0A9P7RNR0"/>
<dbReference type="InterPro" id="IPR036047">
    <property type="entry name" value="F-box-like_dom_sf"/>
</dbReference>
<protein>
    <recommendedName>
        <fullName evidence="1">F-box domain-containing protein</fullName>
    </recommendedName>
</protein>
<dbReference type="SUPFAM" id="SSF81383">
    <property type="entry name" value="F-box domain"/>
    <property type="match status" value="1"/>
</dbReference>
<feature type="domain" description="F-box" evidence="1">
    <location>
        <begin position="7"/>
        <end position="54"/>
    </location>
</feature>
<dbReference type="Pfam" id="PF12937">
    <property type="entry name" value="F-box-like"/>
    <property type="match status" value="1"/>
</dbReference>
<keyword evidence="3" id="KW-1185">Reference proteome</keyword>
<gene>
    <name evidence="2" type="ORF">E1B28_013023</name>
</gene>
<dbReference type="OrthoDB" id="2788229at2759"/>
<dbReference type="Proteomes" id="UP001049176">
    <property type="component" value="Chromosome 9"/>
</dbReference>
<dbReference type="GeneID" id="66082098"/>
<evidence type="ECO:0000313" key="3">
    <source>
        <dbReference type="Proteomes" id="UP001049176"/>
    </source>
</evidence>
<organism evidence="2 3">
    <name type="scientific">Marasmius oreades</name>
    <name type="common">fairy-ring Marasmius</name>
    <dbReference type="NCBI Taxonomy" id="181124"/>
    <lineage>
        <taxon>Eukaryota</taxon>
        <taxon>Fungi</taxon>
        <taxon>Dikarya</taxon>
        <taxon>Basidiomycota</taxon>
        <taxon>Agaricomycotina</taxon>
        <taxon>Agaricomycetes</taxon>
        <taxon>Agaricomycetidae</taxon>
        <taxon>Agaricales</taxon>
        <taxon>Marasmiineae</taxon>
        <taxon>Marasmiaceae</taxon>
        <taxon>Marasmius</taxon>
    </lineage>
</organism>
<dbReference type="RefSeq" id="XP_043003515.1">
    <property type="nucleotide sequence ID" value="XM_043158172.1"/>
</dbReference>
<dbReference type="CDD" id="cd09917">
    <property type="entry name" value="F-box_SF"/>
    <property type="match status" value="1"/>
</dbReference>
<accession>A0A9P7RNR0</accession>
<dbReference type="PROSITE" id="PS50181">
    <property type="entry name" value="FBOX"/>
    <property type="match status" value="1"/>
</dbReference>
<name>A0A9P7RNR0_9AGAR</name>
<evidence type="ECO:0000259" key="1">
    <source>
        <dbReference type="PROSITE" id="PS50181"/>
    </source>
</evidence>